<dbReference type="Proteomes" id="UP000199093">
    <property type="component" value="Unassembled WGS sequence"/>
</dbReference>
<dbReference type="PANTHER" id="PTHR48080">
    <property type="entry name" value="D-GALACTONATE DEHYDRATASE-RELATED"/>
    <property type="match status" value="1"/>
</dbReference>
<dbReference type="Pfam" id="PF02746">
    <property type="entry name" value="MR_MLE_N"/>
    <property type="match status" value="1"/>
</dbReference>
<dbReference type="SUPFAM" id="SSF54826">
    <property type="entry name" value="Enolase N-terminal domain-like"/>
    <property type="match status" value="1"/>
</dbReference>
<dbReference type="InterPro" id="IPR034593">
    <property type="entry name" value="DgoD-like"/>
</dbReference>
<dbReference type="Pfam" id="PF13378">
    <property type="entry name" value="MR_MLE_C"/>
    <property type="match status" value="1"/>
</dbReference>
<dbReference type="AlphaFoldDB" id="A0A1G8M385"/>
<evidence type="ECO:0000313" key="4">
    <source>
        <dbReference type="Proteomes" id="UP000199093"/>
    </source>
</evidence>
<name>A0A1G8M385_9RHOB</name>
<accession>A0A1G8M385</accession>
<dbReference type="PANTHER" id="PTHR48080:SF2">
    <property type="entry name" value="D-GALACTONATE DEHYDRATASE"/>
    <property type="match status" value="1"/>
</dbReference>
<feature type="domain" description="Mandelate racemase/muconate lactonizing enzyme C-terminal" evidence="2">
    <location>
        <begin position="143"/>
        <end position="264"/>
    </location>
</feature>
<dbReference type="InterPro" id="IPR013341">
    <property type="entry name" value="Mandelate_racemase_N_dom"/>
</dbReference>
<evidence type="ECO:0000256" key="1">
    <source>
        <dbReference type="ARBA" id="ARBA00023239"/>
    </source>
</evidence>
<keyword evidence="4" id="KW-1185">Reference proteome</keyword>
<dbReference type="GO" id="GO:0016829">
    <property type="term" value="F:lyase activity"/>
    <property type="evidence" value="ECO:0007669"/>
    <property type="project" value="UniProtKB-KW"/>
</dbReference>
<keyword evidence="1" id="KW-0456">Lyase</keyword>
<reference evidence="3 4" key="1">
    <citation type="submission" date="2016-10" db="EMBL/GenBank/DDBJ databases">
        <authorList>
            <person name="de Groot N.N."/>
        </authorList>
    </citation>
    <scope>NUCLEOTIDE SEQUENCE [LARGE SCALE GENOMIC DNA]</scope>
    <source>
        <strain evidence="3 4">DSM 26424</strain>
    </source>
</reference>
<dbReference type="SMART" id="SM00922">
    <property type="entry name" value="MR_MLE"/>
    <property type="match status" value="1"/>
</dbReference>
<dbReference type="Gene3D" id="3.30.390.10">
    <property type="entry name" value="Enolase-like, N-terminal domain"/>
    <property type="match status" value="1"/>
</dbReference>
<gene>
    <name evidence="3" type="ORF">SAMN04487993_1007148</name>
</gene>
<sequence length="391" mass="43027">MKITGFKVLHAASGWRVTSFLKVETACGVVGWSEFSESVGTRGLSATILALGERLIGHDPRLVERAAVELHTMVVPAWSGINQHAVAAIVNALLDIKGKDLGVPVHALFGGAVRDRLPLYWSHCATYRVRYPDSLGVPALTDFDQLQDAAAEAARRGFRALKTNIMMLEDGRLANYRAGFGSTPGYPALNPVPEVFRVLDQQLEVMRAGAGPDMEIMLDANFNFRPEGYLQLIRAVRPHNLAWLELDCYDPDAVARMRQEAGFPIATGESLYARRSYRPFLEAGAMDVAVVDVLWNGVLEGLKIAALADAHEINVAPHNFYGHLADHISAHFAAMIPNLRIMEMDIDDVPWKGEFVTHQPVITEGHLMVPQRPGWGTDVDEAAVARHPVTW</sequence>
<dbReference type="CDD" id="cd03316">
    <property type="entry name" value="MR_like"/>
    <property type="match status" value="1"/>
</dbReference>
<dbReference type="SFLD" id="SFLDG00179">
    <property type="entry name" value="mandelate_racemase"/>
    <property type="match status" value="1"/>
</dbReference>
<dbReference type="InterPro" id="IPR013342">
    <property type="entry name" value="Mandelate_racemase_C"/>
</dbReference>
<evidence type="ECO:0000259" key="2">
    <source>
        <dbReference type="SMART" id="SM00922"/>
    </source>
</evidence>
<dbReference type="RefSeq" id="WP_089846400.1">
    <property type="nucleotide sequence ID" value="NZ_FNEJ01000007.1"/>
</dbReference>
<dbReference type="EMBL" id="FNEJ01000007">
    <property type="protein sequence ID" value="SDI62416.1"/>
    <property type="molecule type" value="Genomic_DNA"/>
</dbReference>
<dbReference type="OrthoDB" id="9802699at2"/>
<dbReference type="InterPro" id="IPR029017">
    <property type="entry name" value="Enolase-like_N"/>
</dbReference>
<evidence type="ECO:0000313" key="3">
    <source>
        <dbReference type="EMBL" id="SDI62416.1"/>
    </source>
</evidence>
<protein>
    <submittedName>
        <fullName evidence="3">L-alanine-DL-glutamate epimerase</fullName>
    </submittedName>
</protein>
<proteinExistence type="predicted"/>
<dbReference type="SUPFAM" id="SSF51604">
    <property type="entry name" value="Enolase C-terminal domain-like"/>
    <property type="match status" value="1"/>
</dbReference>
<organism evidence="3 4">
    <name type="scientific">Salipiger marinus</name>
    <dbReference type="NCBI Taxonomy" id="555512"/>
    <lineage>
        <taxon>Bacteria</taxon>
        <taxon>Pseudomonadati</taxon>
        <taxon>Pseudomonadota</taxon>
        <taxon>Alphaproteobacteria</taxon>
        <taxon>Rhodobacterales</taxon>
        <taxon>Roseobacteraceae</taxon>
        <taxon>Salipiger</taxon>
    </lineage>
</organism>
<dbReference type="InterPro" id="IPR029065">
    <property type="entry name" value="Enolase_C-like"/>
</dbReference>
<dbReference type="InterPro" id="IPR036849">
    <property type="entry name" value="Enolase-like_C_sf"/>
</dbReference>
<dbReference type="SFLD" id="SFLDS00001">
    <property type="entry name" value="Enolase"/>
    <property type="match status" value="1"/>
</dbReference>
<dbReference type="STRING" id="555512.SAMN04487993_1007148"/>
<dbReference type="Gene3D" id="3.20.20.120">
    <property type="entry name" value="Enolase-like C-terminal domain"/>
    <property type="match status" value="1"/>
</dbReference>